<keyword evidence="2" id="KW-1185">Reference proteome</keyword>
<gene>
    <name evidence="1" type="ORF">WG68_09080</name>
</gene>
<sequence>MLAIPPSPRLNFALLSEKDARLLFEVDQDEEVMRYLNGGKRTSMQQIIEIFLPRMAQYRCPERF</sequence>
<name>A0A0M2V862_9GAMM</name>
<organism evidence="1 2">
    <name type="scientific">Arsukibacterium ikkense</name>
    <dbReference type="NCBI Taxonomy" id="336831"/>
    <lineage>
        <taxon>Bacteria</taxon>
        <taxon>Pseudomonadati</taxon>
        <taxon>Pseudomonadota</taxon>
        <taxon>Gammaproteobacteria</taxon>
        <taxon>Chromatiales</taxon>
        <taxon>Chromatiaceae</taxon>
        <taxon>Arsukibacterium</taxon>
    </lineage>
</organism>
<dbReference type="Proteomes" id="UP000034228">
    <property type="component" value="Unassembled WGS sequence"/>
</dbReference>
<evidence type="ECO:0000313" key="2">
    <source>
        <dbReference type="Proteomes" id="UP000034228"/>
    </source>
</evidence>
<dbReference type="PATRIC" id="fig|336831.14.peg.2795"/>
<dbReference type="EMBL" id="LAHO01000007">
    <property type="protein sequence ID" value="KKO45845.1"/>
    <property type="molecule type" value="Genomic_DNA"/>
</dbReference>
<protein>
    <submittedName>
        <fullName evidence="1">Uncharacterized protein</fullName>
    </submittedName>
</protein>
<evidence type="ECO:0000313" key="1">
    <source>
        <dbReference type="EMBL" id="KKO45845.1"/>
    </source>
</evidence>
<dbReference type="STRING" id="336831.WG68_09080"/>
<reference evidence="1 2" key="1">
    <citation type="submission" date="2015-03" db="EMBL/GenBank/DDBJ databases">
        <title>Draft genome sequences of two protease-producing strains of Arsukibacterium isolated from two cold and alkaline environments.</title>
        <authorList>
            <person name="Lylloff J.E."/>
            <person name="Skov L.B."/>
            <person name="Jepsen M."/>
            <person name="Hallin P.F."/>
            <person name="Sorensen S.J."/>
            <person name="Stougaard P."/>
            <person name="Glaring M.A."/>
        </authorList>
    </citation>
    <scope>NUCLEOTIDE SEQUENCE [LARGE SCALE GENOMIC DNA]</scope>
    <source>
        <strain evidence="1 2">GCM72</strain>
    </source>
</reference>
<proteinExistence type="predicted"/>
<dbReference type="AlphaFoldDB" id="A0A0M2V862"/>
<comment type="caution">
    <text evidence="1">The sequence shown here is derived from an EMBL/GenBank/DDBJ whole genome shotgun (WGS) entry which is preliminary data.</text>
</comment>
<accession>A0A0M2V862</accession>
<dbReference type="RefSeq" id="WP_046557362.1">
    <property type="nucleotide sequence ID" value="NZ_LAHO01000007.1"/>
</dbReference>